<evidence type="ECO:0000259" key="5">
    <source>
        <dbReference type="Pfam" id="PF17837"/>
    </source>
</evidence>
<evidence type="ECO:0000313" key="9">
    <source>
        <dbReference type="Proteomes" id="UP000465031"/>
    </source>
</evidence>
<dbReference type="Proteomes" id="UP000465031">
    <property type="component" value="Chromosome"/>
</dbReference>
<dbReference type="GO" id="GO:0008897">
    <property type="term" value="F:holo-[acyl-carrier-protein] synthase activity"/>
    <property type="evidence" value="ECO:0007669"/>
    <property type="project" value="UniProtKB-EC"/>
</dbReference>
<feature type="binding site" evidence="2">
    <location>
        <begin position="83"/>
        <end position="84"/>
    </location>
    <ligand>
        <name>CoA</name>
        <dbReference type="ChEBI" id="CHEBI:57287"/>
    </ligand>
</feature>
<evidence type="ECO:0000259" key="4">
    <source>
        <dbReference type="Pfam" id="PF01648"/>
    </source>
</evidence>
<dbReference type="GO" id="GO:0009239">
    <property type="term" value="P:enterobactin biosynthetic process"/>
    <property type="evidence" value="ECO:0007669"/>
    <property type="project" value="InterPro"/>
</dbReference>
<comment type="cofactor">
    <cofactor evidence="3">
        <name>Mg(2+)</name>
        <dbReference type="ChEBI" id="CHEBI:18420"/>
    </cofactor>
</comment>
<proteinExistence type="predicted"/>
<keyword evidence="3" id="KW-0460">Magnesium</keyword>
<dbReference type="EMBL" id="LIIN01000056">
    <property type="protein sequence ID" value="KZX21063.1"/>
    <property type="molecule type" value="Genomic_DNA"/>
</dbReference>
<dbReference type="Pfam" id="PF17837">
    <property type="entry name" value="4PPT_N"/>
    <property type="match status" value="1"/>
</dbReference>
<dbReference type="OrthoDB" id="8210607at2"/>
<feature type="binding site" evidence="2">
    <location>
        <position position="149"/>
    </location>
    <ligand>
        <name>CoA</name>
        <dbReference type="ChEBI" id="CHEBI:57287"/>
    </ligand>
</feature>
<reference evidence="9" key="3">
    <citation type="submission" date="2019-12" db="EMBL/GenBank/DDBJ databases">
        <title>Complete and draft genome sequences of new strains and members of some known species of the genus Rathayibacter isolated from plants.</title>
        <authorList>
            <person name="Tarlachkov S.V."/>
            <person name="Starodumova I.P."/>
            <person name="Dorofeeva L.V."/>
            <person name="Prisyazhnaya N.V."/>
            <person name="Leyn S."/>
            <person name="Zlamal J."/>
            <person name="Elan M."/>
            <person name="Osterman A.L."/>
            <person name="Nadler S."/>
            <person name="Subbotin S.A."/>
            <person name="Evtushenko L.I."/>
        </authorList>
    </citation>
    <scope>NUCLEOTIDE SEQUENCE [LARGE SCALE GENOMIC DNA]</scope>
    <source>
        <strain evidence="9">VKM Ac-2761</strain>
    </source>
</reference>
<reference evidence="7" key="2">
    <citation type="submission" date="2019-12" db="EMBL/GenBank/DDBJ databases">
        <title>Complete and Draft Genome Sequences of New Strains and Members of Some Known Species of the Genus Rathayibacter isolated from Plants.</title>
        <authorList>
            <person name="Tarlachkov S.V."/>
            <person name="Starodumova I.P."/>
            <person name="Dorofeeva L.V."/>
            <person name="Prisyazhnaya N.V."/>
            <person name="Leyn S.A."/>
            <person name="Zlamal J.E."/>
            <person name="Elane M.L."/>
            <person name="Osterman A.L."/>
            <person name="Nadler S.A."/>
            <person name="Subbotin S.A."/>
            <person name="Evtushenko L.I."/>
        </authorList>
    </citation>
    <scope>NUCLEOTIDE SEQUENCE</scope>
    <source>
        <strain evidence="7">VKM Ac-2761</strain>
    </source>
</reference>
<keyword evidence="1 6" id="KW-0808">Transferase</keyword>
<feature type="binding site" evidence="2">
    <location>
        <position position="163"/>
    </location>
    <ligand>
        <name>CoA</name>
        <dbReference type="ChEBI" id="CHEBI:57287"/>
    </ligand>
</feature>
<dbReference type="InterPro" id="IPR008278">
    <property type="entry name" value="4-PPantetheinyl_Trfase_dom"/>
</dbReference>
<feature type="binding site" evidence="2">
    <location>
        <position position="105"/>
    </location>
    <ligand>
        <name>CoA</name>
        <dbReference type="ChEBI" id="CHEBI:57287"/>
    </ligand>
</feature>
<feature type="domain" description="4'-phosphopantetheinyl transferase" evidence="4">
    <location>
        <begin position="102"/>
        <end position="194"/>
    </location>
</feature>
<dbReference type="KEGG" id="rte:GSU10_05920"/>
<dbReference type="GO" id="GO:0005886">
    <property type="term" value="C:plasma membrane"/>
    <property type="evidence" value="ECO:0007669"/>
    <property type="project" value="TreeGrafter"/>
</dbReference>
<dbReference type="Proteomes" id="UP000076717">
    <property type="component" value="Unassembled WGS sequence"/>
</dbReference>
<dbReference type="InterPro" id="IPR037143">
    <property type="entry name" value="4-PPantetheinyl_Trfase_dom_sf"/>
</dbReference>
<dbReference type="GO" id="GO:0009366">
    <property type="term" value="C:enterobactin synthetase complex"/>
    <property type="evidence" value="ECO:0007669"/>
    <property type="project" value="InterPro"/>
</dbReference>
<dbReference type="InterPro" id="IPR041354">
    <property type="entry name" value="4PPT_N"/>
</dbReference>
<dbReference type="InterPro" id="IPR003542">
    <property type="entry name" value="Enbac_synth_compD-like"/>
</dbReference>
<keyword evidence="3" id="KW-0479">Metal-binding</keyword>
<dbReference type="AlphaFoldDB" id="A0A166HRP3"/>
<dbReference type="GO" id="GO:0000287">
    <property type="term" value="F:magnesium ion binding"/>
    <property type="evidence" value="ECO:0007669"/>
    <property type="project" value="InterPro"/>
</dbReference>
<evidence type="ECO:0000313" key="8">
    <source>
        <dbReference type="Proteomes" id="UP000076717"/>
    </source>
</evidence>
<dbReference type="PRINTS" id="PR01399">
    <property type="entry name" value="ENTSNTHTASED"/>
</dbReference>
<protein>
    <submittedName>
        <fullName evidence="6">4'-phosphopantetheinyl transferase Npt</fullName>
        <ecNumber evidence="6">2.7.8.7</ecNumber>
    </submittedName>
    <submittedName>
        <fullName evidence="7">4'-phosphopantetheinyl transferase superfamily protein</fullName>
    </submittedName>
</protein>
<evidence type="ECO:0000256" key="1">
    <source>
        <dbReference type="ARBA" id="ARBA00022679"/>
    </source>
</evidence>
<dbReference type="RefSeq" id="WP_068211016.1">
    <property type="nucleotide sequence ID" value="NZ_CP047186.1"/>
</dbReference>
<accession>A0A166HRP3</accession>
<reference evidence="6 8" key="1">
    <citation type="submission" date="2015-08" db="EMBL/GenBank/DDBJ databases">
        <title>Draft Genome Sequence of Rathayibacter sp. Strain VKM Ac-2596 Isolated from Leaf Gall Induced by Plant-Parasitic Nematodes.</title>
        <authorList>
            <person name="Vasilenko O.V."/>
            <person name="Starodumova I.P."/>
            <person name="Tarlachkov S.V."/>
            <person name="Dorofeeva L.V."/>
            <person name="Evtushenko L.I."/>
        </authorList>
    </citation>
    <scope>NUCLEOTIDE SEQUENCE [LARGE SCALE GENOMIC DNA]</scope>
    <source>
        <strain evidence="6 8">VKM Ac-2596</strain>
    </source>
</reference>
<feature type="binding site" evidence="2">
    <location>
        <position position="39"/>
    </location>
    <ligand>
        <name>CoA</name>
        <dbReference type="ChEBI" id="CHEBI:57287"/>
    </ligand>
</feature>
<sequence>MIEAILPVGVHAAEEFGEAHGGTLLPEEEAVVANAAPKRRDEFAAVRRCARRALIELDRPPAALLPGPGGAPVWPDGVVGSMTHCRGYRGAVVADRSRLATIGIDAEPDEPLPADVLPVIARPDEIGPFRAAESVWPVNGDRLLFSAKESVYKAWYPLTQRWLDFDDVSVTPDPHRRRFSARVLAEAPDDCQHFSGTWTAANGLILTACVLSRL</sequence>
<dbReference type="PANTHER" id="PTHR38096">
    <property type="entry name" value="ENTEROBACTIN SYNTHASE COMPONENT D"/>
    <property type="match status" value="1"/>
</dbReference>
<feature type="binding site" evidence="2">
    <location>
        <position position="153"/>
    </location>
    <ligand>
        <name>CoA</name>
        <dbReference type="ChEBI" id="CHEBI:57287"/>
    </ligand>
</feature>
<evidence type="ECO:0000256" key="2">
    <source>
        <dbReference type="PIRSR" id="PIRSR603542-1"/>
    </source>
</evidence>
<evidence type="ECO:0000313" key="7">
    <source>
        <dbReference type="EMBL" id="QHC55210.1"/>
    </source>
</evidence>
<dbReference type="Pfam" id="PF01648">
    <property type="entry name" value="ACPS"/>
    <property type="match status" value="1"/>
</dbReference>
<feature type="binding site" evidence="3">
    <location>
        <position position="107"/>
    </location>
    <ligand>
        <name>Mg(2+)</name>
        <dbReference type="ChEBI" id="CHEBI:18420"/>
    </ligand>
</feature>
<dbReference type="EMBL" id="CP047186">
    <property type="protein sequence ID" value="QHC55210.1"/>
    <property type="molecule type" value="Genomic_DNA"/>
</dbReference>
<evidence type="ECO:0000313" key="6">
    <source>
        <dbReference type="EMBL" id="KZX21063.1"/>
    </source>
</evidence>
<evidence type="ECO:0000256" key="3">
    <source>
        <dbReference type="PIRSR" id="PIRSR603542-2"/>
    </source>
</evidence>
<gene>
    <name evidence="6" type="primary">npt</name>
    <name evidence="6" type="ORF">ACH61_01807</name>
    <name evidence="7" type="ORF">GSU10_05920</name>
</gene>
<keyword evidence="8" id="KW-1185">Reference proteome</keyword>
<dbReference type="EC" id="2.7.8.7" evidence="6"/>
<feature type="binding site" evidence="2">
    <location>
        <position position="47"/>
    </location>
    <ligand>
        <name>CoA</name>
        <dbReference type="ChEBI" id="CHEBI:57287"/>
    </ligand>
</feature>
<feature type="binding site" evidence="3">
    <location>
        <position position="105"/>
    </location>
    <ligand>
        <name>Mg(2+)</name>
        <dbReference type="ChEBI" id="CHEBI:18420"/>
    </ligand>
</feature>
<dbReference type="PANTHER" id="PTHR38096:SF1">
    <property type="entry name" value="ENTEROBACTIN SYNTHASE COMPONENT D"/>
    <property type="match status" value="1"/>
</dbReference>
<name>A0A166HRP3_9MICO</name>
<feature type="domain" description="4'-phosphopantetheinyl transferase N-terminal" evidence="5">
    <location>
        <begin position="27"/>
        <end position="94"/>
    </location>
</feature>
<feature type="binding site" evidence="3">
    <location>
        <position position="106"/>
    </location>
    <ligand>
        <name>Mg(2+)</name>
        <dbReference type="ChEBI" id="CHEBI:18420"/>
    </ligand>
</feature>
<organism evidence="6 8">
    <name type="scientific">Rathayibacter tanaceti</name>
    <dbReference type="NCBI Taxonomy" id="1671680"/>
    <lineage>
        <taxon>Bacteria</taxon>
        <taxon>Bacillati</taxon>
        <taxon>Actinomycetota</taxon>
        <taxon>Actinomycetes</taxon>
        <taxon>Micrococcales</taxon>
        <taxon>Microbacteriaceae</taxon>
        <taxon>Rathayibacter</taxon>
    </lineage>
</organism>
<dbReference type="SUPFAM" id="SSF56214">
    <property type="entry name" value="4'-phosphopantetheinyl transferase"/>
    <property type="match status" value="1"/>
</dbReference>